<dbReference type="RefSeq" id="WP_129734188.1">
    <property type="nucleotide sequence ID" value="NZ_PRLM01000001.1"/>
</dbReference>
<dbReference type="InterPro" id="IPR029044">
    <property type="entry name" value="Nucleotide-diphossugar_trans"/>
</dbReference>
<evidence type="ECO:0000313" key="5">
    <source>
        <dbReference type="Proteomes" id="UP001191019"/>
    </source>
</evidence>
<keyword evidence="2" id="KW-0808">Transferase</keyword>
<dbReference type="Pfam" id="PF01501">
    <property type="entry name" value="Glyco_transf_8"/>
    <property type="match status" value="1"/>
</dbReference>
<dbReference type="PANTHER" id="PTHR13778">
    <property type="entry name" value="GLYCOSYLTRANSFERASE 8 DOMAIN-CONTAINING PROTEIN"/>
    <property type="match status" value="1"/>
</dbReference>
<accession>A0ABY0FMD3</accession>
<proteinExistence type="predicted"/>
<dbReference type="CDD" id="cd04194">
    <property type="entry name" value="GT8_A4GalT_like"/>
    <property type="match status" value="1"/>
</dbReference>
<evidence type="ECO:0000256" key="2">
    <source>
        <dbReference type="ARBA" id="ARBA00022679"/>
    </source>
</evidence>
<dbReference type="EMBL" id="PRLM01000001">
    <property type="protein sequence ID" value="RYC75081.1"/>
    <property type="molecule type" value="Genomic_DNA"/>
</dbReference>
<keyword evidence="5" id="KW-1185">Reference proteome</keyword>
<sequence length="325" mass="37578">MSIFDTGLNPLKKTKVVPVFLTINSAYAPYAAAAIHSLTQHANKKRYYRVIILHDGLNWVNRVRLRSLVTKNVAIQFKKISSSLYLKAIVKYCSRRKGAGDFFSSAVYYYRFFIPRLFPIYSKCVYIDSDTILRGDIGELFDIDLEGKMMAAMVDPKVEVIPEFREYVDRAVGVQYWDYCNSGVLVMDMKALRKFGYLSALVDTINKYDADLVAPDQDYMNVILRGKILHLDAKWNMEPAEELPKDAKLVHFNLFNKPWHYKNVPQEKIFWNAARGTGFYGELKRQQQAFDAEKQKADHEKIEALIKKAGRLSKTKEPILKFEDK</sequence>
<organism evidence="4 5">
    <name type="scientific">Candidatus Nanosyncoccus alces</name>
    <dbReference type="NCBI Taxonomy" id="2171997"/>
    <lineage>
        <taxon>Bacteria</taxon>
        <taxon>Candidatus Saccharimonadota</taxon>
        <taxon>Candidatus Nanosyncoccalia</taxon>
        <taxon>Candidatus Nanosyncoccales</taxon>
        <taxon>Candidatus Nanosyncoccaceae</taxon>
        <taxon>Candidatus Nanosyncoccus</taxon>
    </lineage>
</organism>
<reference evidence="4 5" key="2">
    <citation type="journal article" date="2020" name="Cell Rep.">
        <title>Acquisition and Adaptation of Ultra-small Parasitic Reduced Genome Bacteria to Mammalian Hosts.</title>
        <authorList>
            <person name="McLean J.S."/>
            <person name="Bor B."/>
            <person name="Kerns K.A."/>
            <person name="Liu Q."/>
            <person name="To T.T."/>
            <person name="Solden L."/>
            <person name="Hendrickson E.L."/>
            <person name="Wrighton K."/>
            <person name="Shi W."/>
            <person name="He X."/>
        </authorList>
    </citation>
    <scope>NUCLEOTIDE SEQUENCE [LARGE SCALE GENOMIC DNA]</scope>
    <source>
        <strain evidence="4 5">TM7_G3_2_Rum_HOT_351B</strain>
    </source>
</reference>
<dbReference type="SUPFAM" id="SSF53448">
    <property type="entry name" value="Nucleotide-diphospho-sugar transferases"/>
    <property type="match status" value="1"/>
</dbReference>
<comment type="caution">
    <text evidence="4">The sequence shown here is derived from an EMBL/GenBank/DDBJ whole genome shotgun (WGS) entry which is preliminary data.</text>
</comment>
<dbReference type="Proteomes" id="UP001191019">
    <property type="component" value="Unassembled WGS sequence"/>
</dbReference>
<protein>
    <submittedName>
        <fullName evidence="4">General stress protein A</fullName>
    </submittedName>
</protein>
<keyword evidence="1" id="KW-0328">Glycosyltransferase</keyword>
<keyword evidence="3" id="KW-0479">Metal-binding</keyword>
<evidence type="ECO:0000313" key="4">
    <source>
        <dbReference type="EMBL" id="RYC75081.1"/>
    </source>
</evidence>
<reference evidence="4 5" key="1">
    <citation type="journal article" date="2018" name="bioRxiv">
        <title>Evidence of independent acquisition and adaption of ultra-small bacteria to human hosts across the highly diverse yet reduced genomes of the phylum Saccharibacteria.</title>
        <authorList>
            <person name="McLean J.S."/>
            <person name="Bor B."/>
            <person name="To T.T."/>
            <person name="Liu Q."/>
            <person name="Kearns K.A."/>
            <person name="Solden L.M."/>
            <person name="Wrighton K.C."/>
            <person name="He X."/>
            <person name="Shi W."/>
        </authorList>
    </citation>
    <scope>NUCLEOTIDE SEQUENCE [LARGE SCALE GENOMIC DNA]</scope>
    <source>
        <strain evidence="4 5">TM7_G3_2_Rum_HOT_351B</strain>
    </source>
</reference>
<dbReference type="InterPro" id="IPR002495">
    <property type="entry name" value="Glyco_trans_8"/>
</dbReference>
<dbReference type="Gene3D" id="3.90.550.10">
    <property type="entry name" value="Spore Coat Polysaccharide Biosynthesis Protein SpsA, Chain A"/>
    <property type="match status" value="1"/>
</dbReference>
<dbReference type="PANTHER" id="PTHR13778:SF47">
    <property type="entry name" value="LIPOPOLYSACCHARIDE 1,3-GALACTOSYLTRANSFERASE"/>
    <property type="match status" value="1"/>
</dbReference>
<gene>
    <name evidence="4" type="primary">gspA</name>
    <name evidence="4" type="ORF">G3RUM_00012</name>
</gene>
<evidence type="ECO:0000256" key="1">
    <source>
        <dbReference type="ARBA" id="ARBA00022676"/>
    </source>
</evidence>
<dbReference type="InterPro" id="IPR050748">
    <property type="entry name" value="Glycosyltrans_8_dom-fam"/>
</dbReference>
<evidence type="ECO:0000256" key="3">
    <source>
        <dbReference type="ARBA" id="ARBA00022723"/>
    </source>
</evidence>
<name>A0ABY0FMD3_9BACT</name>